<dbReference type="InterPro" id="IPR002933">
    <property type="entry name" value="Peptidase_M20"/>
</dbReference>
<dbReference type="SUPFAM" id="SSF55031">
    <property type="entry name" value="Bacterial exopeptidase dimerisation domain"/>
    <property type="match status" value="1"/>
</dbReference>
<evidence type="ECO:0000313" key="6">
    <source>
        <dbReference type="Proteomes" id="UP000630923"/>
    </source>
</evidence>
<evidence type="ECO:0000259" key="4">
    <source>
        <dbReference type="Pfam" id="PF07687"/>
    </source>
</evidence>
<sequence length="437" mass="46144">MQFLRALAFGASLTAISYGAVSASDAWQDKVDAATKQVMPTVVELRHHFHANPELGNREFKTSAKIAEHLKSLGIEVETGVAHTGIVGTLKGGKPGSVVALRADIDGLPVQEKTGLPFASKVTTMWQGVETGVMHACGHDAHISILLGVAEVLAGMRDEIPGTVKFFFQPAEEGAPEGEEGGAELMIKEGVLDGADAPKAIFGLHVFPGPPGVISYKPEGFLAAADSLYIKIKGVQTHGSMPWGGVDPIAVSAQVVNGLQTIVSRQVDISTAPAVVTVGSINGGNRGNIIPEDVTMTGTIRTFDMAMRDDIHMRIKRTAEKIAESYGAEAEVVITKGYPVTVNDPALTADMAPILDRSSAGGKAYVVKPVMGAEDFSFFQQKIPGLFFGLGVSKANATRADMAPNHSPYFYVNDDALPSGVKALSSLALDWLHKNSE</sequence>
<dbReference type="Gene3D" id="3.30.70.360">
    <property type="match status" value="1"/>
</dbReference>
<feature type="binding site" evidence="3">
    <location>
        <position position="137"/>
    </location>
    <ligand>
        <name>Mn(2+)</name>
        <dbReference type="ChEBI" id="CHEBI:29035"/>
        <label>2</label>
    </ligand>
</feature>
<comment type="similarity">
    <text evidence="1">Belongs to the peptidase M20 family.</text>
</comment>
<dbReference type="Pfam" id="PF07687">
    <property type="entry name" value="M20_dimer"/>
    <property type="match status" value="1"/>
</dbReference>
<dbReference type="Pfam" id="PF01546">
    <property type="entry name" value="Peptidase_M20"/>
    <property type="match status" value="1"/>
</dbReference>
<dbReference type="FunFam" id="3.30.70.360:FF:000014">
    <property type="entry name" value="N-acyl-L-amino acid amidohydrolase"/>
    <property type="match status" value="1"/>
</dbReference>
<organism evidence="5 6">
    <name type="scientific">Kordiimonas sediminis</name>
    <dbReference type="NCBI Taxonomy" id="1735581"/>
    <lineage>
        <taxon>Bacteria</taxon>
        <taxon>Pseudomonadati</taxon>
        <taxon>Pseudomonadota</taxon>
        <taxon>Alphaproteobacteria</taxon>
        <taxon>Kordiimonadales</taxon>
        <taxon>Kordiimonadaceae</taxon>
        <taxon>Kordiimonas</taxon>
    </lineage>
</organism>
<accession>A0A919AX01</accession>
<dbReference type="Proteomes" id="UP000630923">
    <property type="component" value="Unassembled WGS sequence"/>
</dbReference>
<comment type="cofactor">
    <cofactor evidence="3">
        <name>Mn(2+)</name>
        <dbReference type="ChEBI" id="CHEBI:29035"/>
    </cofactor>
    <text evidence="3">The Mn(2+) ion enhances activity.</text>
</comment>
<dbReference type="Gene3D" id="3.40.630.10">
    <property type="entry name" value="Zn peptidases"/>
    <property type="match status" value="1"/>
</dbReference>
<dbReference type="RefSeq" id="WP_229819440.1">
    <property type="nucleotide sequence ID" value="NZ_BNCI01000002.1"/>
</dbReference>
<feature type="binding site" evidence="3">
    <location>
        <position position="139"/>
    </location>
    <ligand>
        <name>Mn(2+)</name>
        <dbReference type="ChEBI" id="CHEBI:29035"/>
        <label>2</label>
    </ligand>
</feature>
<reference evidence="5" key="2">
    <citation type="submission" date="2020-09" db="EMBL/GenBank/DDBJ databases">
        <authorList>
            <person name="Sun Q."/>
            <person name="Kim S."/>
        </authorList>
    </citation>
    <scope>NUCLEOTIDE SEQUENCE</scope>
    <source>
        <strain evidence="5">KCTC 42590</strain>
    </source>
</reference>
<protein>
    <submittedName>
        <fullName evidence="5">N-acyl-L-amino acid amidohydrolase</fullName>
    </submittedName>
</protein>
<dbReference type="GO" id="GO:0046872">
    <property type="term" value="F:metal ion binding"/>
    <property type="evidence" value="ECO:0007669"/>
    <property type="project" value="UniProtKB-KW"/>
</dbReference>
<evidence type="ECO:0000256" key="1">
    <source>
        <dbReference type="ARBA" id="ARBA00006153"/>
    </source>
</evidence>
<dbReference type="InterPro" id="IPR017439">
    <property type="entry name" value="Amidohydrolase"/>
</dbReference>
<comment type="caution">
    <text evidence="5">The sequence shown here is derived from an EMBL/GenBank/DDBJ whole genome shotgun (WGS) entry which is preliminary data.</text>
</comment>
<feature type="domain" description="Peptidase M20 dimerisation" evidence="4">
    <location>
        <begin position="228"/>
        <end position="325"/>
    </location>
</feature>
<keyword evidence="3" id="KW-0464">Manganese</keyword>
<feature type="binding site" evidence="3">
    <location>
        <position position="205"/>
    </location>
    <ligand>
        <name>Mn(2+)</name>
        <dbReference type="ChEBI" id="CHEBI:29035"/>
        <label>2</label>
    </ligand>
</feature>
<dbReference type="NCBIfam" id="TIGR01891">
    <property type="entry name" value="amidohydrolases"/>
    <property type="match status" value="1"/>
</dbReference>
<dbReference type="SUPFAM" id="SSF53187">
    <property type="entry name" value="Zn-dependent exopeptidases"/>
    <property type="match status" value="1"/>
</dbReference>
<keyword evidence="3" id="KW-0479">Metal-binding</keyword>
<keyword evidence="2" id="KW-0378">Hydrolase</keyword>
<reference evidence="5" key="1">
    <citation type="journal article" date="2014" name="Int. J. Syst. Evol. Microbiol.">
        <title>Complete genome sequence of Corynebacterium casei LMG S-19264T (=DSM 44701T), isolated from a smear-ripened cheese.</title>
        <authorList>
            <consortium name="US DOE Joint Genome Institute (JGI-PGF)"/>
            <person name="Walter F."/>
            <person name="Albersmeier A."/>
            <person name="Kalinowski J."/>
            <person name="Ruckert C."/>
        </authorList>
    </citation>
    <scope>NUCLEOTIDE SEQUENCE</scope>
    <source>
        <strain evidence="5">KCTC 42590</strain>
    </source>
</reference>
<dbReference type="AlphaFoldDB" id="A0A919AX01"/>
<feature type="binding site" evidence="3">
    <location>
        <position position="406"/>
    </location>
    <ligand>
        <name>Mn(2+)</name>
        <dbReference type="ChEBI" id="CHEBI:29035"/>
        <label>2</label>
    </ligand>
</feature>
<gene>
    <name evidence="5" type="ORF">GCM10017044_27120</name>
</gene>
<dbReference type="PIRSF" id="PIRSF005962">
    <property type="entry name" value="Pept_M20D_amidohydro"/>
    <property type="match status" value="1"/>
</dbReference>
<dbReference type="InterPro" id="IPR011650">
    <property type="entry name" value="Peptidase_M20_dimer"/>
</dbReference>
<name>A0A919AX01_9PROT</name>
<dbReference type="InterPro" id="IPR036264">
    <property type="entry name" value="Bact_exopeptidase_dim_dom"/>
</dbReference>
<evidence type="ECO:0000256" key="3">
    <source>
        <dbReference type="PIRSR" id="PIRSR005962-1"/>
    </source>
</evidence>
<dbReference type="PANTHER" id="PTHR11014">
    <property type="entry name" value="PEPTIDASE M20 FAMILY MEMBER"/>
    <property type="match status" value="1"/>
</dbReference>
<proteinExistence type="inferred from homology"/>
<dbReference type="EMBL" id="BNCI01000002">
    <property type="protein sequence ID" value="GHF30308.1"/>
    <property type="molecule type" value="Genomic_DNA"/>
</dbReference>
<dbReference type="PANTHER" id="PTHR11014:SF63">
    <property type="entry name" value="METALLOPEPTIDASE, PUTATIVE (AFU_ORTHOLOGUE AFUA_6G09600)-RELATED"/>
    <property type="match status" value="1"/>
</dbReference>
<keyword evidence="6" id="KW-1185">Reference proteome</keyword>
<feature type="binding site" evidence="3">
    <location>
        <position position="173"/>
    </location>
    <ligand>
        <name>Mn(2+)</name>
        <dbReference type="ChEBI" id="CHEBI:29035"/>
        <label>1</label>
    </ligand>
</feature>
<dbReference type="GO" id="GO:0016787">
    <property type="term" value="F:hydrolase activity"/>
    <property type="evidence" value="ECO:0007669"/>
    <property type="project" value="UniProtKB-KW"/>
</dbReference>
<evidence type="ECO:0000313" key="5">
    <source>
        <dbReference type="EMBL" id="GHF30308.1"/>
    </source>
</evidence>
<evidence type="ECO:0000256" key="2">
    <source>
        <dbReference type="ARBA" id="ARBA00022801"/>
    </source>
</evidence>